<feature type="region of interest" description="Disordered" evidence="4">
    <location>
        <begin position="1634"/>
        <end position="1657"/>
    </location>
</feature>
<gene>
    <name evidence="7" type="ORF">CEPID_01290</name>
</gene>
<evidence type="ECO:0000313" key="8">
    <source>
        <dbReference type="Proteomes" id="UP000035368"/>
    </source>
</evidence>
<feature type="domain" description="SD-repeat containing protein B" evidence="6">
    <location>
        <begin position="2507"/>
        <end position="2622"/>
    </location>
</feature>
<dbReference type="STRING" id="1050174.CEPID_01290"/>
<feature type="domain" description="SD-repeat containing protein B" evidence="6">
    <location>
        <begin position="1216"/>
        <end position="1329"/>
    </location>
</feature>
<keyword evidence="5" id="KW-0812">Transmembrane</keyword>
<feature type="domain" description="SD-repeat containing protein B" evidence="6">
    <location>
        <begin position="3357"/>
        <end position="3422"/>
    </location>
</feature>
<feature type="transmembrane region" description="Helical" evidence="5">
    <location>
        <begin position="3692"/>
        <end position="3712"/>
    </location>
</feature>
<feature type="compositionally biased region" description="Low complexity" evidence="4">
    <location>
        <begin position="3221"/>
        <end position="3236"/>
    </location>
</feature>
<feature type="domain" description="SD-repeat containing protein B" evidence="6">
    <location>
        <begin position="3480"/>
        <end position="3542"/>
    </location>
</feature>
<feature type="domain" description="SD-repeat containing protein B" evidence="6">
    <location>
        <begin position="3246"/>
        <end position="3313"/>
    </location>
</feature>
<feature type="domain" description="SD-repeat containing protein B" evidence="6">
    <location>
        <begin position="1572"/>
        <end position="1663"/>
    </location>
</feature>
<keyword evidence="8" id="KW-1185">Reference proteome</keyword>
<reference evidence="7 8" key="1">
    <citation type="submission" date="2015-05" db="EMBL/GenBank/DDBJ databases">
        <title>Complete genome sequence of Corynebacterium epidermidicanis DSM 45586, isolated from the skin of a dog suffering from pruritus.</title>
        <authorList>
            <person name="Ruckert C."/>
            <person name="Albersmeier A."/>
            <person name="Winkler A."/>
            <person name="Tauch A."/>
        </authorList>
    </citation>
    <scope>NUCLEOTIDE SEQUENCE [LARGE SCALE GENOMIC DNA]</scope>
    <source>
        <strain evidence="7 8">DSM 45586</strain>
    </source>
</reference>
<keyword evidence="2" id="KW-0964">Secreted</keyword>
<feature type="compositionally biased region" description="Low complexity" evidence="4">
    <location>
        <begin position="3139"/>
        <end position="3161"/>
    </location>
</feature>
<feature type="domain" description="SD-repeat containing protein B" evidence="6">
    <location>
        <begin position="1934"/>
        <end position="2042"/>
    </location>
</feature>
<name>A0A0G3GNM8_9CORY</name>
<sequence>MQKILSSSGAKILAVLATVALVLGIASLMPSSAANEPFTATVGNSASVGTNSVARFPVTVNCRQDTGCAGATITFNRPTDANGNKLTGPMVVGLASGSNPAITYTLTGADTDTVTLTFTRFDAQVSQVFDVSWQTRDPYVLPGTYSSQWQAAFPEAGYTTSGTMSVPVTGTPQVSLNKTDITGTSSAFVGQIRTFRINWNRAQYSLTPNLTGVTTTLVDQLPAGYEFVGFNETNIPADRYFRNADGSVTNADGTQVYRYDAANRQIIVEITKSVDQYITLRNPGNTQLNYTVRVTGRDANGAALADKSPITNTLKAVNPTSLDGKPVTVAPASTTSTFTANRVGTFGKSRVGTEYLTTPSDANNTPLTVQWALSASNPGFAPAQIVMSDTPSWSVPLALNDAAHEDIRYVTSVKLNPVVYNDGNVSYPATVIGYKADGTKVTYDLRTDATLAIPVTDKIVRVDIVVDNVRPTDTNPGTISNGVVVATITQSVAIKTDQITASTKKSDILLNNSATFSVGGVQVASGKSWYTIRGKLPNIYPQLGVVNTGANLNLQNGDTFQMKMGLGVYSDSGLSRPDGYLTLPQGFTLGTNPTLTPLPGVINCQSQPSDWIITKTAGYAGGEQWRFQLKPGVVLDPAKGAAVFCWSLPVTVNNALYGTYDKPVPTDPLHSFRLDVRESPNAAGQDVLANATMTAGDTWDINSDGNRFGQWRTATMFASVAQTTSMQVAKTAKGDIESRVTSFIPGTKEEVSLAKDRVDFQVTASTTGTSPVQNMVMYDMFPTNSRSNSLVEGLSVKENSATTFRPTLAGPVSAVGHNKSFTVWYTTAIDPCRPELASDTSYPGDSCTTFNAQNQWSTAIPADLSTVTGVRIQFNEKVFGSYGFNIPMNMPDLAINGQPVNTTDIATNLVAVGGMTEGGAKIPFVGPAYARVAPKGDVIINKYAVIKDVKYDLNQADTPPSIRRGEEFTWVIEATADPTGAGLPDPVLKEQLPHGIDFVSVDAGTDGTFDPATGDWKPGRMDPGAKKYLYLKVKASNIGAGDMTNMVAYDDPLVPGSPTLADCVAVTNNATNCDSSIVHIDAGNSAITGQYLTDVNRNNLQDAGDIPREGLMVRLKEVTKDAAGNEVLRSVAQTYTDANGNYKFTSLPAANYKVLFEIVPSTTFATPLVGSNSAVNSDPVAPVTVPAGTYQATNTFAVAENSTTNDIDALVYSLATISGRVFDDVDGDGSRVDQTDKDLSGIKVELLRPDGSVAATTTTNTDGTYSFVGLPVGTYSVRIPAPPAGYTYTKKTGDDSAINVADLSDILGNGQTTLFKAVEGQNPNIDAGLQRTADLGGFVFSDGNGDGLGDGEKPLANVTVALFDAAGNELGTATTGADGRYAFNGITPGDYYVIVRKPGAIYTTESATSDANKVDGSDVTSDGVGAVSLAPGQKATNLDAGILPTSTISGNVFYDDNDNQLWDTTEPRKERPLTVQLYKVGDDQNPVATTDTVSLAQKGTYEFTGVTPGNYYVKFINPFSGNYQVQTADTDITKPRLNDVDATGVTRGFTVANGTAVPNVDAGIIRNQQVDGYVWQDVNNNGLWDQGETPLAGVTVTLTNARGQVTQRVTDDNGYYKFDAVMAGQTTVNVVKPASTTNSPKVGDTSTLAGLEEPNKSDFDSNSTVTFTVVGYTDPAYPEAGDVNRVDAGLVPQTKVSGVMFVDANRDGKNDVTEAPLAGQTVTLYRADGTVVATTTTAANGAYTFNDVIPGDYQVGFGKPDTAIFTTLTPKGAEGVLDTSVNDADSTGRTATFSVGTTPVTTVDAGVITTANVSGLAWADTNDDGRRSSDELARAGLPIELIDANGNVVATTYTGADGSYTFKDVAPGDYHVHVGTVQGATISGTQPDPILGNPDANDIDRATGNSASFTVAAGTDVVNIDAGITPLAGLSGATFQDYNGDGKRDSGEPSLPGVKLTIYRTDNSAAPVELTTDANGTWAYAAEPGHDYYVVYSPVDGAVYSESSDLSRDVLLPGFSDIDANGKTNAVSVEAGKVYPNIAAGYKTTADISGATFNDVNNDGLRDASETAYPGVTVELIDSATGEVKATTTTDADGTYVFANLQPGAYQVRVMLPNTGEAFTTDGTNHVLSEPNISDVTKDGLSAPIQLVAGGNVPNVDAGIVALSSISGMAFTDYNRDGLKNDISDQPQEGMQVQLLDATGKVVATTTTDAEGKYVFNDLVPGSYRVAFTTPTGAVVTTMGAGSDPALNSDINPDGRTNVIDVTAGSATTNVNAGYLVDAAIRGFAFLDSNNNGFWDDAEQPRAQATVELLDSNGTVVATTLTDGLGGYEFLHQMAGTYQVRFVATAPAALSPLTGNDAIGAARLSDADPTTGTTMAFNLVAGKDQNFVDAGYVELTSISGVAFFDSNYDGSKLDEKPRQVEVVLYDKNGNEVARTTTDPTTGAYTFTDVHPGNYTVGFQTFTGEVFSPQGKDSLVGQDGRTSVSVESGTPVEGVDAGYITTARISGLAFADYNGDGDYGDATTPVPDPAADVVVELVDADGNSLPTPMVVNVGANGRYTFDVAPGTYRVKFLNTLGKDISPYAGKSKAITDMYWNDVDPATGMSAPVQVNAGEMVPNVDAGVIPQGTISGRVFLDSNFDSLKVAEPGIGATVQLVDANGTVIQTVQTNASGEYEFTGIKRGDYTVRFVGVTGYAITDGDSKINADQEIKVSLAADQTLTDQDAGYRQGAEIRGIAFADENNNGMREANEPPVAGMLVQLLDENDQVITTVAPQRTAADGSYLFSAMPGNYKVRFVAEPNGVDMFSTTKAGNIDAALGNDVDENGTTDQFELVAGQTKATVDAGVIAAGSIEGTAFLDPAGQGIQADGKPLSGVVVSLYRDGLYIGERLTDADGNYKFQIVAPGNYEVRFAPATGNTFSAQGHDSLVNTQGVIAVKVDPRQAVTNIDAGYVLPAGTISGNFWQDVNTDNVADSNVPGVMVELLDAQGNVLQTTYTNEQGHYAFTGLAAGDYKVRFTKPDGTVYAPNQKDVLDVKLVVGTPSVDNDSGIQYSSLSGHVFYDPENDGKYAGTEELGTSAVVTLTDKDGNEIPGTVGGGLFDFPGLKPGEYTLTIVVDDKTYTQTVTVPANGRVTVDQPIPVPTTTTSPTPSPTTSVSPTPEPTPAVTVTVTVTETVGVTPTQTPTSEPTATTTPTPGETVTVTVTVTQTPTSSPTPEPEPTPTPTATATPTPTATATPTPVAEVGVIAGVIWDDANRDGVIAASETPLSGVTVTLTGPGGTFTTTTDKDGHYQFPGLAEGDYTVTVTSPAGKELTYSYGKLTIDPQRTAQVGLVKGGSVQNVNFGYADPEPTPIPDPTGSIAGKVYRDTAHLGTVDSGEAGVGGVRVILHLPDGTTLETRTAADGSWAFNGLKPGNYRVEIDEASSPFKDALHLVSDPKGATGTAASSSFGLTLGENESITDVNFGLDADEVVPPEELGSVTGRLFHDDDRDGTVDPGEELLAGVKVQLVDATGRVVAETTTDENGFYTFLDVKPGKYTVKLPAEIDGLGKVTGSGREIDGVIVSDELVVEGGLNAHAGDTGYDRDEQTTPPTTDPTTDPTTEPTVEPTTEPSEPSEPTNEPHPGGSVDGSSGAVIGSSLIGGSSAVGSSAGSSAGSKAPTGAPVPSPAPKPEPTRSGEGQAITRAKQALASTGANILGVVAGAAVLTALGVFLIRRSKRK</sequence>
<feature type="compositionally biased region" description="Pro residues" evidence="4">
    <location>
        <begin position="3660"/>
        <end position="3669"/>
    </location>
</feature>
<feature type="domain" description="SD-repeat containing protein B" evidence="6">
    <location>
        <begin position="1334"/>
        <end position="1442"/>
    </location>
</feature>
<feature type="domain" description="SD-repeat containing protein B" evidence="6">
    <location>
        <begin position="2959"/>
        <end position="3026"/>
    </location>
</feature>
<evidence type="ECO:0000256" key="5">
    <source>
        <dbReference type="SAM" id="Phobius"/>
    </source>
</evidence>
<dbReference type="RefSeq" id="WP_047239418.1">
    <property type="nucleotide sequence ID" value="NZ_CP011541.1"/>
</dbReference>
<dbReference type="Proteomes" id="UP000035368">
    <property type="component" value="Chromosome"/>
</dbReference>
<dbReference type="SUPFAM" id="SSF117074">
    <property type="entry name" value="Hypothetical protein PA1324"/>
    <property type="match status" value="21"/>
</dbReference>
<feature type="compositionally biased region" description="Low complexity" evidence="4">
    <location>
        <begin position="3586"/>
        <end position="3616"/>
    </location>
</feature>
<organism evidence="7 8">
    <name type="scientific">Corynebacterium epidermidicanis</name>
    <dbReference type="NCBI Taxonomy" id="1050174"/>
    <lineage>
        <taxon>Bacteria</taxon>
        <taxon>Bacillati</taxon>
        <taxon>Actinomycetota</taxon>
        <taxon>Actinomycetes</taxon>
        <taxon>Mycobacteriales</taxon>
        <taxon>Corynebacteriaceae</taxon>
        <taxon>Corynebacterium</taxon>
    </lineage>
</organism>
<evidence type="ECO:0000256" key="2">
    <source>
        <dbReference type="ARBA" id="ARBA00022525"/>
    </source>
</evidence>
<feature type="compositionally biased region" description="Pro residues" evidence="4">
    <location>
        <begin position="3210"/>
        <end position="3220"/>
    </location>
</feature>
<dbReference type="InterPro" id="IPR051417">
    <property type="entry name" value="SDr/BOS_complex"/>
</dbReference>
<dbReference type="KEGG" id="cei:CEPID_01290"/>
<feature type="region of interest" description="Disordered" evidence="4">
    <location>
        <begin position="3572"/>
        <end position="3682"/>
    </location>
</feature>
<feature type="domain" description="SD-repeat containing protein B" evidence="6">
    <location>
        <begin position="2051"/>
        <end position="2160"/>
    </location>
</feature>
<feature type="region of interest" description="Disordered" evidence="4">
    <location>
        <begin position="3204"/>
        <end position="3236"/>
    </location>
</feature>
<dbReference type="EMBL" id="CP011541">
    <property type="protein sequence ID" value="AKK02145.1"/>
    <property type="molecule type" value="Genomic_DNA"/>
</dbReference>
<feature type="domain" description="SD-repeat containing protein B" evidence="6">
    <location>
        <begin position="1816"/>
        <end position="1924"/>
    </location>
</feature>
<feature type="region of interest" description="Disordered" evidence="4">
    <location>
        <begin position="3175"/>
        <end position="3194"/>
    </location>
</feature>
<keyword evidence="5" id="KW-0472">Membrane</keyword>
<accession>A0A0G3GNM8</accession>
<feature type="domain" description="SD-repeat containing protein B" evidence="6">
    <location>
        <begin position="2853"/>
        <end position="2924"/>
    </location>
</feature>
<evidence type="ECO:0000256" key="3">
    <source>
        <dbReference type="ARBA" id="ARBA00022729"/>
    </source>
</evidence>
<proteinExistence type="predicted"/>
<feature type="compositionally biased region" description="Polar residues" evidence="4">
    <location>
        <begin position="1634"/>
        <end position="1648"/>
    </location>
</feature>
<feature type="domain" description="SD-repeat containing protein B" evidence="6">
    <location>
        <begin position="2628"/>
        <end position="2705"/>
    </location>
</feature>
<keyword evidence="3" id="KW-0732">Signal</keyword>
<feature type="domain" description="SD-repeat containing protein B" evidence="6">
    <location>
        <begin position="1093"/>
        <end position="1184"/>
    </location>
</feature>
<dbReference type="GO" id="GO:0005576">
    <property type="term" value="C:extracellular region"/>
    <property type="evidence" value="ECO:0007669"/>
    <property type="project" value="UniProtKB-SubCell"/>
</dbReference>
<feature type="domain" description="SD-repeat containing protein B" evidence="6">
    <location>
        <begin position="2283"/>
        <end position="2392"/>
    </location>
</feature>
<dbReference type="PANTHER" id="PTHR23303">
    <property type="entry name" value="CARBOXYPEPTIDASE REGULATORY REGION-CONTAINING"/>
    <property type="match status" value="1"/>
</dbReference>
<evidence type="ECO:0000256" key="4">
    <source>
        <dbReference type="SAM" id="MobiDB-lite"/>
    </source>
</evidence>
<evidence type="ECO:0000256" key="1">
    <source>
        <dbReference type="ARBA" id="ARBA00004613"/>
    </source>
</evidence>
<dbReference type="PANTHER" id="PTHR23303:SF15">
    <property type="entry name" value="COLOSSIN-A"/>
    <property type="match status" value="1"/>
</dbReference>
<evidence type="ECO:0000259" key="6">
    <source>
        <dbReference type="Pfam" id="PF17210"/>
    </source>
</evidence>
<feature type="domain" description="SD-repeat containing protein B" evidence="6">
    <location>
        <begin position="2734"/>
        <end position="2844"/>
    </location>
</feature>
<comment type="subcellular location">
    <subcellularLocation>
        <location evidence="1">Secreted</location>
    </subcellularLocation>
</comment>
<evidence type="ECO:0000313" key="7">
    <source>
        <dbReference type="EMBL" id="AKK02145.1"/>
    </source>
</evidence>
<feature type="domain" description="SD-repeat containing protein B" evidence="6">
    <location>
        <begin position="2398"/>
        <end position="2476"/>
    </location>
</feature>
<dbReference type="GO" id="GO:0005975">
    <property type="term" value="P:carbohydrate metabolic process"/>
    <property type="evidence" value="ECO:0007669"/>
    <property type="project" value="UniProtKB-ARBA"/>
</dbReference>
<dbReference type="OrthoDB" id="4385186at2"/>
<keyword evidence="5" id="KW-1133">Transmembrane helix</keyword>
<dbReference type="InterPro" id="IPR033764">
    <property type="entry name" value="Sdr_B"/>
</dbReference>
<keyword evidence="7" id="KW-0176">Collagen</keyword>
<feature type="domain" description="SD-repeat containing protein B" evidence="6">
    <location>
        <begin position="1699"/>
        <end position="1807"/>
    </location>
</feature>
<dbReference type="Gene3D" id="2.60.40.10">
    <property type="entry name" value="Immunoglobulins"/>
    <property type="match status" value="21"/>
</dbReference>
<dbReference type="Pfam" id="PF17210">
    <property type="entry name" value="SdrD_B"/>
    <property type="match status" value="20"/>
</dbReference>
<feature type="domain" description="SD-repeat containing protein B" evidence="6">
    <location>
        <begin position="1450"/>
        <end position="1564"/>
    </location>
</feature>
<dbReference type="PATRIC" id="fig|1050174.4.peg.261"/>
<feature type="domain" description="SD-repeat containing protein B" evidence="6">
    <location>
        <begin position="2166"/>
        <end position="2275"/>
    </location>
</feature>
<dbReference type="InterPro" id="IPR013783">
    <property type="entry name" value="Ig-like_fold"/>
</dbReference>
<feature type="region of interest" description="Disordered" evidence="4">
    <location>
        <begin position="3130"/>
        <end position="3161"/>
    </location>
</feature>
<protein>
    <submittedName>
        <fullName evidence="7">Putative collagen-binding protein</fullName>
    </submittedName>
</protein>
<feature type="compositionally biased region" description="Low complexity" evidence="4">
    <location>
        <begin position="3627"/>
        <end position="3659"/>
    </location>
</feature>